<comment type="caution">
    <text evidence="3">The sequence shown here is derived from an EMBL/GenBank/DDBJ whole genome shotgun (WGS) entry which is preliminary data.</text>
</comment>
<accession>A0A016VUF4</accession>
<dbReference type="Proteomes" id="UP000024635">
    <property type="component" value="Unassembled WGS sequence"/>
</dbReference>
<dbReference type="OrthoDB" id="5837326at2759"/>
<feature type="domain" description="C6" evidence="2">
    <location>
        <begin position="23"/>
        <end position="113"/>
    </location>
</feature>
<name>A0A016VUF4_9BILA</name>
<keyword evidence="4" id="KW-1185">Reference proteome</keyword>
<evidence type="ECO:0000259" key="2">
    <source>
        <dbReference type="SMART" id="SM01048"/>
    </source>
</evidence>
<dbReference type="AlphaFoldDB" id="A0A016VUF4"/>
<protein>
    <recommendedName>
        <fullName evidence="2">C6 domain-containing protein</fullName>
    </recommendedName>
</protein>
<reference evidence="4" key="1">
    <citation type="journal article" date="2015" name="Nat. Genet.">
        <title>The genome and transcriptome of the zoonotic hookworm Ancylostoma ceylanicum identify infection-specific gene families.</title>
        <authorList>
            <person name="Schwarz E.M."/>
            <person name="Hu Y."/>
            <person name="Antoshechkin I."/>
            <person name="Miller M.M."/>
            <person name="Sternberg P.W."/>
            <person name="Aroian R.V."/>
        </authorList>
    </citation>
    <scope>NUCLEOTIDE SEQUENCE</scope>
    <source>
        <strain evidence="4">HY135</strain>
    </source>
</reference>
<evidence type="ECO:0000313" key="4">
    <source>
        <dbReference type="Proteomes" id="UP000024635"/>
    </source>
</evidence>
<keyword evidence="1" id="KW-0732">Signal</keyword>
<proteinExistence type="predicted"/>
<dbReference type="Pfam" id="PF01681">
    <property type="entry name" value="C6"/>
    <property type="match status" value="1"/>
</dbReference>
<dbReference type="EMBL" id="JARK01001340">
    <property type="protein sequence ID" value="EYC31224.1"/>
    <property type="molecule type" value="Genomic_DNA"/>
</dbReference>
<gene>
    <name evidence="3" type="primary">Acey_s0004.g2033</name>
    <name evidence="3" type="synonym">Acey-Y37F4.8</name>
    <name evidence="3" type="ORF">Y032_0004g2033</name>
</gene>
<feature type="signal peptide" evidence="1">
    <location>
        <begin position="1"/>
        <end position="17"/>
    </location>
</feature>
<dbReference type="SMART" id="SM01048">
    <property type="entry name" value="C6"/>
    <property type="match status" value="1"/>
</dbReference>
<sequence>MSTLILLLSFLVYSVNTLPPKGCTSCLMVPVERHPHSGGFEVQKVIDAKGCFTQRLKCRGNKPNADTFVQFNQGSSGFLAHGEQEVKLECTNDGQWQFAHSGSESITVESMACLST</sequence>
<feature type="chain" id="PRO_5001493928" description="C6 domain-containing protein" evidence="1">
    <location>
        <begin position="18"/>
        <end position="116"/>
    </location>
</feature>
<organism evidence="3 4">
    <name type="scientific">Ancylostoma ceylanicum</name>
    <dbReference type="NCBI Taxonomy" id="53326"/>
    <lineage>
        <taxon>Eukaryota</taxon>
        <taxon>Metazoa</taxon>
        <taxon>Ecdysozoa</taxon>
        <taxon>Nematoda</taxon>
        <taxon>Chromadorea</taxon>
        <taxon>Rhabditida</taxon>
        <taxon>Rhabditina</taxon>
        <taxon>Rhabditomorpha</taxon>
        <taxon>Strongyloidea</taxon>
        <taxon>Ancylostomatidae</taxon>
        <taxon>Ancylostomatinae</taxon>
        <taxon>Ancylostoma</taxon>
    </lineage>
</organism>
<evidence type="ECO:0000256" key="1">
    <source>
        <dbReference type="SAM" id="SignalP"/>
    </source>
</evidence>
<dbReference type="InterPro" id="IPR002601">
    <property type="entry name" value="C6_domain"/>
</dbReference>
<evidence type="ECO:0000313" key="3">
    <source>
        <dbReference type="EMBL" id="EYC31224.1"/>
    </source>
</evidence>